<evidence type="ECO:0000256" key="4">
    <source>
        <dbReference type="ARBA" id="ARBA00023172"/>
    </source>
</evidence>
<feature type="region of interest" description="Disordered" evidence="5">
    <location>
        <begin position="384"/>
        <end position="408"/>
    </location>
</feature>
<name>A0A428YUV5_KIBAR</name>
<dbReference type="GO" id="GO:0015074">
    <property type="term" value="P:DNA integration"/>
    <property type="evidence" value="ECO:0007669"/>
    <property type="project" value="UniProtKB-KW"/>
</dbReference>
<feature type="domain" description="Tyr recombinase" evidence="6">
    <location>
        <begin position="167"/>
        <end position="365"/>
    </location>
</feature>
<evidence type="ECO:0000256" key="5">
    <source>
        <dbReference type="SAM" id="MobiDB-lite"/>
    </source>
</evidence>
<dbReference type="InterPro" id="IPR004107">
    <property type="entry name" value="Integrase_SAM-like_N"/>
</dbReference>
<keyword evidence="3" id="KW-0238">DNA-binding</keyword>
<dbReference type="GO" id="GO:0003677">
    <property type="term" value="F:DNA binding"/>
    <property type="evidence" value="ECO:0007669"/>
    <property type="project" value="UniProtKB-KW"/>
</dbReference>
<dbReference type="Pfam" id="PF14659">
    <property type="entry name" value="Phage_int_SAM_3"/>
    <property type="match status" value="1"/>
</dbReference>
<dbReference type="Gene3D" id="1.10.150.130">
    <property type="match status" value="1"/>
</dbReference>
<reference evidence="7 8" key="1">
    <citation type="submission" date="2018-05" db="EMBL/GenBank/DDBJ databases">
        <title>Evolution of GPA BGCs.</title>
        <authorList>
            <person name="Waglechner N."/>
            <person name="Wright G.D."/>
        </authorList>
    </citation>
    <scope>NUCLEOTIDE SEQUENCE [LARGE SCALE GENOMIC DNA]</scope>
    <source>
        <strain evidence="7 8">A82846</strain>
    </source>
</reference>
<keyword evidence="2" id="KW-0229">DNA integration</keyword>
<evidence type="ECO:0000313" key="7">
    <source>
        <dbReference type="EMBL" id="RSM73484.1"/>
    </source>
</evidence>
<dbReference type="InterPro" id="IPR011010">
    <property type="entry name" value="DNA_brk_join_enz"/>
</dbReference>
<feature type="compositionally biased region" description="Low complexity" evidence="5">
    <location>
        <begin position="390"/>
        <end position="399"/>
    </location>
</feature>
<evidence type="ECO:0000256" key="3">
    <source>
        <dbReference type="ARBA" id="ARBA00023125"/>
    </source>
</evidence>
<evidence type="ECO:0000256" key="1">
    <source>
        <dbReference type="ARBA" id="ARBA00008857"/>
    </source>
</evidence>
<dbReference type="Pfam" id="PF00589">
    <property type="entry name" value="Phage_integrase"/>
    <property type="match status" value="1"/>
</dbReference>
<dbReference type="PANTHER" id="PTHR30349">
    <property type="entry name" value="PHAGE INTEGRASE-RELATED"/>
    <property type="match status" value="1"/>
</dbReference>
<keyword evidence="4" id="KW-0233">DNA recombination</keyword>
<evidence type="ECO:0000313" key="8">
    <source>
        <dbReference type="Proteomes" id="UP000287547"/>
    </source>
</evidence>
<gene>
    <name evidence="7" type="ORF">DMH04_41470</name>
</gene>
<evidence type="ECO:0000256" key="2">
    <source>
        <dbReference type="ARBA" id="ARBA00022908"/>
    </source>
</evidence>
<dbReference type="RefSeq" id="WP_037253869.1">
    <property type="nucleotide sequence ID" value="NZ_QHKI01000056.1"/>
</dbReference>
<dbReference type="SUPFAM" id="SSF56349">
    <property type="entry name" value="DNA breaking-rejoining enzymes"/>
    <property type="match status" value="1"/>
</dbReference>
<organism evidence="7 8">
    <name type="scientific">Kibdelosporangium aridum</name>
    <dbReference type="NCBI Taxonomy" id="2030"/>
    <lineage>
        <taxon>Bacteria</taxon>
        <taxon>Bacillati</taxon>
        <taxon>Actinomycetota</taxon>
        <taxon>Actinomycetes</taxon>
        <taxon>Pseudonocardiales</taxon>
        <taxon>Pseudonocardiaceae</taxon>
        <taxon>Kibdelosporangium</taxon>
    </lineage>
</organism>
<dbReference type="Gene3D" id="1.10.443.10">
    <property type="entry name" value="Intergrase catalytic core"/>
    <property type="match status" value="1"/>
</dbReference>
<dbReference type="PANTHER" id="PTHR30349:SF41">
    <property type="entry name" value="INTEGRASE_RECOMBINASE PROTEIN MJ0367-RELATED"/>
    <property type="match status" value="1"/>
</dbReference>
<dbReference type="OrthoDB" id="1822491at2"/>
<sequence length="408" mass="45249">MATTEKLPSGRYRGVYYDAAGKKQHTPTRDRKRDALADAREEEVKAKRTASAAAGTLPGHTKYGEWVEVWWPDRDIEESTEKAEAYIRDRELIPQWGESEMAKIGQQDVQTWVNGMIKKKTEAGTPYSAGYIGRVYSLFRSSMTAAVPSVLTASPCVKITLPTVGKTSHRHFEDEEVAAFMPHLRYKRHREIVEFMRETGLRPGELAGLHRHRILRPSGWVLVADTYMNLVKKIKSVPKDEDAREVPLTTRALEILDIWEEEIPAQDGCGLPHTNGRKCPSDLVLRQTNGAPLSLTSFRDVLGRAVRKAKLAPGSPYDLRHSFATRLAEAGVDPFEIARLMGHADVKQSMNYIHRTTAARARILAALGDPAAKDLRLVNGVGRGMDRGTSADSSALSDAPSEKPSQAS</sequence>
<dbReference type="InterPro" id="IPR010998">
    <property type="entry name" value="Integrase_recombinase_N"/>
</dbReference>
<dbReference type="PROSITE" id="PS51898">
    <property type="entry name" value="TYR_RECOMBINASE"/>
    <property type="match status" value="1"/>
</dbReference>
<dbReference type="InterPro" id="IPR002104">
    <property type="entry name" value="Integrase_catalytic"/>
</dbReference>
<protein>
    <submittedName>
        <fullName evidence="7">Site-specific integrase</fullName>
    </submittedName>
</protein>
<dbReference type="AlphaFoldDB" id="A0A428YUV5"/>
<feature type="region of interest" description="Disordered" evidence="5">
    <location>
        <begin position="18"/>
        <end position="53"/>
    </location>
</feature>
<proteinExistence type="inferred from homology"/>
<accession>A0A428YUV5</accession>
<dbReference type="CDD" id="cd00796">
    <property type="entry name" value="INT_Rci_Hp1_C"/>
    <property type="match status" value="1"/>
</dbReference>
<dbReference type="GO" id="GO:0006310">
    <property type="term" value="P:DNA recombination"/>
    <property type="evidence" value="ECO:0007669"/>
    <property type="project" value="UniProtKB-KW"/>
</dbReference>
<feature type="compositionally biased region" description="Basic and acidic residues" evidence="5">
    <location>
        <begin position="27"/>
        <end position="46"/>
    </location>
</feature>
<dbReference type="InterPro" id="IPR050090">
    <property type="entry name" value="Tyrosine_recombinase_XerCD"/>
</dbReference>
<dbReference type="InterPro" id="IPR013762">
    <property type="entry name" value="Integrase-like_cat_sf"/>
</dbReference>
<dbReference type="Proteomes" id="UP000287547">
    <property type="component" value="Unassembled WGS sequence"/>
</dbReference>
<comment type="similarity">
    <text evidence="1">Belongs to the 'phage' integrase family.</text>
</comment>
<evidence type="ECO:0000259" key="6">
    <source>
        <dbReference type="PROSITE" id="PS51898"/>
    </source>
</evidence>
<dbReference type="EMBL" id="QHKI01000056">
    <property type="protein sequence ID" value="RSM73484.1"/>
    <property type="molecule type" value="Genomic_DNA"/>
</dbReference>
<comment type="caution">
    <text evidence="7">The sequence shown here is derived from an EMBL/GenBank/DDBJ whole genome shotgun (WGS) entry which is preliminary data.</text>
</comment>